<gene>
    <name evidence="2" type="ORF">SEPCBS57363_005395</name>
</gene>
<evidence type="ECO:0000256" key="1">
    <source>
        <dbReference type="SAM" id="MobiDB-lite"/>
    </source>
</evidence>
<dbReference type="EMBL" id="CAWUOM010000119">
    <property type="protein sequence ID" value="CAK7272929.1"/>
    <property type="molecule type" value="Genomic_DNA"/>
</dbReference>
<accession>A0ABP0DXG8</accession>
<organism evidence="2 3">
    <name type="scientific">Sporothrix epigloea</name>
    <dbReference type="NCBI Taxonomy" id="1892477"/>
    <lineage>
        <taxon>Eukaryota</taxon>
        <taxon>Fungi</taxon>
        <taxon>Dikarya</taxon>
        <taxon>Ascomycota</taxon>
        <taxon>Pezizomycotina</taxon>
        <taxon>Sordariomycetes</taxon>
        <taxon>Sordariomycetidae</taxon>
        <taxon>Ophiostomatales</taxon>
        <taxon>Ophiostomataceae</taxon>
        <taxon>Sporothrix</taxon>
    </lineage>
</organism>
<evidence type="ECO:0008006" key="4">
    <source>
        <dbReference type="Google" id="ProtNLM"/>
    </source>
</evidence>
<reference evidence="2 3" key="1">
    <citation type="submission" date="2024-01" db="EMBL/GenBank/DDBJ databases">
        <authorList>
            <person name="Allen C."/>
            <person name="Tagirdzhanova G."/>
        </authorList>
    </citation>
    <scope>NUCLEOTIDE SEQUENCE [LARGE SCALE GENOMIC DNA]</scope>
    <source>
        <strain evidence="2 3">CBS 573.63</strain>
    </source>
</reference>
<protein>
    <recommendedName>
        <fullName evidence="4">F-box domain-containing protein</fullName>
    </recommendedName>
</protein>
<comment type="caution">
    <text evidence="2">The sequence shown here is derived from an EMBL/GenBank/DDBJ whole genome shotgun (WGS) entry which is preliminary data.</text>
</comment>
<evidence type="ECO:0000313" key="3">
    <source>
        <dbReference type="Proteomes" id="UP001642501"/>
    </source>
</evidence>
<dbReference type="Proteomes" id="UP001642501">
    <property type="component" value="Unassembled WGS sequence"/>
</dbReference>
<feature type="region of interest" description="Disordered" evidence="1">
    <location>
        <begin position="415"/>
        <end position="446"/>
    </location>
</feature>
<keyword evidence="3" id="KW-1185">Reference proteome</keyword>
<sequence>MDYISYEIVAHIAKFLNAGDAVSFGATSRRNREISLARLDPERYLMRTFKNVRYLLVSMTEHACVLSGSRALEYFVPGAIEGPGNDKSGADTLSDWDFLVPCVKSSVYGMMDALSRCGVEWQHPLTEILELLEKPYGTTAYLAIARFNYYDPSIHTSALPEGTPYIIFDLFAELRRFAETDGRPADQDWVAVSLIDIDQGFQMSLLTFSDMVDQKRNPLTGLPLGPGETFDVSNHEHGTSYSSMSGKPINFFNGYITPPGGLRQKVQLFQCHNCDKDDVKNKSSTPLEYIIDTYYATHVQCFISGWSAGHFYYDLASQKLSLAWETSSRERLQKCVAKYRSRGFRFFLANNSPDDYSCIEYDDDLNWHRHDDSNNNFVVANDLARSPISPAELLEVGPLAGRVMQVSLCQSVSLQDNPGSERRLTEQQKPPQGTPMPLTSRRNGPLSLESYDTLLSSKRRTSDRRLGGPGTLAIRFIGFQEAVKATVDSNRLSSGVATSSDFAKVYTRLDLALSMLRVVTTNRPHAAEPSVPSMPHFEYGEQSGTLVTSFPHLRAALSQPFTELEPKQSPNTSRLHRHYELINLLSASSCYPHVCFKGISKMMPPQI</sequence>
<evidence type="ECO:0000313" key="2">
    <source>
        <dbReference type="EMBL" id="CAK7272929.1"/>
    </source>
</evidence>
<name>A0ABP0DXG8_9PEZI</name>
<proteinExistence type="predicted"/>